<dbReference type="Proteomes" id="UP001161757">
    <property type="component" value="Unassembled WGS sequence"/>
</dbReference>
<accession>A0AAN6EVQ1</accession>
<protein>
    <recommendedName>
        <fullName evidence="5">Autophagy-related protein 28</fullName>
    </recommendedName>
</protein>
<organism evidence="3 4">
    <name type="scientific">Exophiala dermatitidis</name>
    <name type="common">Black yeast-like fungus</name>
    <name type="synonym">Wangiella dermatitidis</name>
    <dbReference type="NCBI Taxonomy" id="5970"/>
    <lineage>
        <taxon>Eukaryota</taxon>
        <taxon>Fungi</taxon>
        <taxon>Dikarya</taxon>
        <taxon>Ascomycota</taxon>
        <taxon>Pezizomycotina</taxon>
        <taxon>Eurotiomycetes</taxon>
        <taxon>Chaetothyriomycetidae</taxon>
        <taxon>Chaetothyriales</taxon>
        <taxon>Herpotrichiellaceae</taxon>
        <taxon>Exophiala</taxon>
    </lineage>
</organism>
<feature type="compositionally biased region" description="Polar residues" evidence="2">
    <location>
        <begin position="487"/>
        <end position="501"/>
    </location>
</feature>
<proteinExistence type="predicted"/>
<dbReference type="AlphaFoldDB" id="A0AAN6EVQ1"/>
<feature type="compositionally biased region" description="Polar residues" evidence="2">
    <location>
        <begin position="104"/>
        <end position="114"/>
    </location>
</feature>
<evidence type="ECO:0000256" key="1">
    <source>
        <dbReference type="SAM" id="Coils"/>
    </source>
</evidence>
<reference evidence="3" key="1">
    <citation type="submission" date="2023-01" db="EMBL/GenBank/DDBJ databases">
        <title>Exophiala dermititidis isolated from Cystic Fibrosis Patient.</title>
        <authorList>
            <person name="Kurbessoian T."/>
            <person name="Crocker A."/>
            <person name="Murante D."/>
            <person name="Hogan D.A."/>
            <person name="Stajich J.E."/>
        </authorList>
    </citation>
    <scope>NUCLEOTIDE SEQUENCE</scope>
    <source>
        <strain evidence="3">Ex8</strain>
    </source>
</reference>
<evidence type="ECO:0000256" key="2">
    <source>
        <dbReference type="SAM" id="MobiDB-lite"/>
    </source>
</evidence>
<comment type="caution">
    <text evidence="3">The sequence shown here is derived from an EMBL/GenBank/DDBJ whole genome shotgun (WGS) entry which is preliminary data.</text>
</comment>
<evidence type="ECO:0000313" key="4">
    <source>
        <dbReference type="Proteomes" id="UP001161757"/>
    </source>
</evidence>
<feature type="region of interest" description="Disordered" evidence="2">
    <location>
        <begin position="487"/>
        <end position="570"/>
    </location>
</feature>
<feature type="region of interest" description="Disordered" evidence="2">
    <location>
        <begin position="102"/>
        <end position="153"/>
    </location>
</feature>
<feature type="compositionally biased region" description="Low complexity" evidence="2">
    <location>
        <begin position="43"/>
        <end position="58"/>
    </location>
</feature>
<feature type="compositionally biased region" description="Low complexity" evidence="2">
    <location>
        <begin position="122"/>
        <end position="137"/>
    </location>
</feature>
<keyword evidence="1" id="KW-0175">Coiled coil</keyword>
<gene>
    <name evidence="3" type="ORF">HRR80_004034</name>
</gene>
<name>A0AAN6EVQ1_EXODE</name>
<feature type="compositionally biased region" description="Basic and acidic residues" evidence="2">
    <location>
        <begin position="1"/>
        <end position="10"/>
    </location>
</feature>
<sequence length="570" mass="62390">MKKSFIERIFPHSPGDTLPQYEHETTPPSQPPSSPPRILLQESTASSPAPSTVSSRRSGQPLTSSLLRYDDPFLPVERAARALEQTLQALLDAQSDGLLAGVGTTETNDISSDGPTDKNDVSSAGSPTPTPSIATSSLRRHDRTRTLPIRQPKSRKISLQGARRGLTKSIVEFAHLKEWELSLIDQEVAARQVALRQASDLSNQRKLLEEGIEKINNSDGAAAAGLRSEAQKVEEEIYQLEARLAELKARHRQLVNRAQEIENSRDSELSSYTESLRLNDEKVRSFLRQPPVGRSLSIAREPGMYALKPDRRTLRMAEDQWTSEVETLNLRKSSVEKEKRALEEGSRLWKSVVHRVVAFEKALRAQMKDLSQSQLGSFGGGDDSTTSNGTSAEDASLQVVLSELSALIAFLEEAVAEAETHDWKLLICSIGAELAAFQQARDALLQTMGLEDSNFEESATKDVLVEQHDDGAQGDLLSDGLVDTNRMVSHSPAESSNQSLEDTMREFGGATGPDRNLKNEADSGLGVESTCPKSEAADDNDLVVQSRTAGDQRSESEDDDPGPEFLVSHT</sequence>
<feature type="region of interest" description="Disordered" evidence="2">
    <location>
        <begin position="1"/>
        <end position="66"/>
    </location>
</feature>
<evidence type="ECO:0008006" key="5">
    <source>
        <dbReference type="Google" id="ProtNLM"/>
    </source>
</evidence>
<dbReference type="EMBL" id="JAJGCB010000006">
    <property type="protein sequence ID" value="KAJ8992138.1"/>
    <property type="molecule type" value="Genomic_DNA"/>
</dbReference>
<evidence type="ECO:0000313" key="3">
    <source>
        <dbReference type="EMBL" id="KAJ8992138.1"/>
    </source>
</evidence>
<feature type="coiled-coil region" evidence="1">
    <location>
        <begin position="198"/>
        <end position="264"/>
    </location>
</feature>